<dbReference type="RefSeq" id="XP_005792757.1">
    <property type="nucleotide sequence ID" value="XM_005792700.1"/>
</dbReference>
<sequence>MSYSSPSSSVAPLSQATHDALFPACSDDASAGGFSADALLEALRPCTEADDAAPLAEQPAGLTTKLHEYQRQALHWLKSREIAANDQLLCEAGTGGGLLCDEMGLGKTLEVIALVYDHRLVAASKSAPRSAPKRVARAAASAPAKRLAVAPSPESTANPKSCGATLIVTPAAIASQWESELAKHAAGLRWMRYTGMDRQNPMGVDAFLDADVVLCTYDVLGREVHYLEDTNGTTTSLRHVKRFKVEQSPLTKLLFWRVVLDEVQMIGGSGTRQCSKTARAIAAVNRWAVTGTPVSSGVSDLEPLVEFVLGAGGLAEAGWRSLVIAFQSKRRGAAAAMHHFLRGKLWRQTKARVLGEVSLPPQRVHTLTLELSPVERWYYENLVLPAAKSRADTHAISTVMPQLKYACLAPPTCGDPVMRHAVRYSWNSYRIEELDEDGDAPLLTCMRYEAQRLLSNVDSVERHRVFGSCRTMHDCDFRVLFELAGLSYVARGAPTEVAQAACGVAFVFRAAEYKAREWLPSPAECKVLNWPTKRSQLPSYLRPAHPSRLAAIVSELSPEESPTTTKRTCYQLLQWGVWGPHTTQIGHNYHGVVYLDEASGIWTTKRPAPVYGRNAFSASGVQTTFEGKFLAPSYLQPPPVRSHVIRISVAEQFERLDPRKRGNELIFSMLPDEHSRMRSARLAMCKRRDALLRVCLPATTLFGPSPFPSPERPRQLVMCSPPHPLASSLAGVEVREDVHLSTKLTRLVQLLSSVRPEKAVIFASYNEGLEHAKKVLKRVEIGAVRVSKTGKTAAKSIAAFMNDPSIQVCLLHLGQDAAGLTLTVAQHVVFLDPVEDVGTMRQAGAVGRVHRIGQTKETNVWHLVAADTAEEGLHARLRARTAQHAAAAADGPVLIDDGPGLAVRSLLARPLDFYSARRLRAWHFWLNAAVRRLTGSELPRDVSDDLWQLASRRNEE</sequence>
<dbReference type="InterPro" id="IPR014001">
    <property type="entry name" value="Helicase_ATP-bd"/>
</dbReference>
<reference evidence="3" key="2">
    <citation type="submission" date="2024-10" db="UniProtKB">
        <authorList>
            <consortium name="EnsemblProtists"/>
        </authorList>
    </citation>
    <scope>IDENTIFICATION</scope>
</reference>
<dbReference type="GO" id="GO:0061630">
    <property type="term" value="F:ubiquitin protein ligase activity"/>
    <property type="evidence" value="ECO:0007669"/>
    <property type="project" value="TreeGrafter"/>
</dbReference>
<dbReference type="AlphaFoldDB" id="A0A0D3KX43"/>
<dbReference type="InterPro" id="IPR049730">
    <property type="entry name" value="SNF2/RAD54-like_C"/>
</dbReference>
<dbReference type="InterPro" id="IPR000330">
    <property type="entry name" value="SNF2_N"/>
</dbReference>
<dbReference type="Proteomes" id="UP000013827">
    <property type="component" value="Unassembled WGS sequence"/>
</dbReference>
<reference evidence="4" key="1">
    <citation type="journal article" date="2013" name="Nature">
        <title>Pan genome of the phytoplankton Emiliania underpins its global distribution.</title>
        <authorList>
            <person name="Read B.A."/>
            <person name="Kegel J."/>
            <person name="Klute M.J."/>
            <person name="Kuo A."/>
            <person name="Lefebvre S.C."/>
            <person name="Maumus F."/>
            <person name="Mayer C."/>
            <person name="Miller J."/>
            <person name="Monier A."/>
            <person name="Salamov A."/>
            <person name="Young J."/>
            <person name="Aguilar M."/>
            <person name="Claverie J.M."/>
            <person name="Frickenhaus S."/>
            <person name="Gonzalez K."/>
            <person name="Herman E.K."/>
            <person name="Lin Y.C."/>
            <person name="Napier J."/>
            <person name="Ogata H."/>
            <person name="Sarno A.F."/>
            <person name="Shmutz J."/>
            <person name="Schroeder D."/>
            <person name="de Vargas C."/>
            <person name="Verret F."/>
            <person name="von Dassow P."/>
            <person name="Valentin K."/>
            <person name="Van de Peer Y."/>
            <person name="Wheeler G."/>
            <person name="Dacks J.B."/>
            <person name="Delwiche C.F."/>
            <person name="Dyhrman S.T."/>
            <person name="Glockner G."/>
            <person name="John U."/>
            <person name="Richards T."/>
            <person name="Worden A.Z."/>
            <person name="Zhang X."/>
            <person name="Grigoriev I.V."/>
            <person name="Allen A.E."/>
            <person name="Bidle K."/>
            <person name="Borodovsky M."/>
            <person name="Bowler C."/>
            <person name="Brownlee C."/>
            <person name="Cock J.M."/>
            <person name="Elias M."/>
            <person name="Gladyshev V.N."/>
            <person name="Groth M."/>
            <person name="Guda C."/>
            <person name="Hadaegh A."/>
            <person name="Iglesias-Rodriguez M.D."/>
            <person name="Jenkins J."/>
            <person name="Jones B.M."/>
            <person name="Lawson T."/>
            <person name="Leese F."/>
            <person name="Lindquist E."/>
            <person name="Lobanov A."/>
            <person name="Lomsadze A."/>
            <person name="Malik S.B."/>
            <person name="Marsh M.E."/>
            <person name="Mackinder L."/>
            <person name="Mock T."/>
            <person name="Mueller-Roeber B."/>
            <person name="Pagarete A."/>
            <person name="Parker M."/>
            <person name="Probert I."/>
            <person name="Quesneville H."/>
            <person name="Raines C."/>
            <person name="Rensing S.A."/>
            <person name="Riano-Pachon D.M."/>
            <person name="Richier S."/>
            <person name="Rokitta S."/>
            <person name="Shiraiwa Y."/>
            <person name="Soanes D.M."/>
            <person name="van der Giezen M."/>
            <person name="Wahlund T.M."/>
            <person name="Williams B."/>
            <person name="Wilson W."/>
            <person name="Wolfe G."/>
            <person name="Wurch L.L."/>
        </authorList>
    </citation>
    <scope>NUCLEOTIDE SEQUENCE</scope>
</reference>
<accession>A0A0D3KX43</accession>
<dbReference type="PROSITE" id="PS51194">
    <property type="entry name" value="HELICASE_CTER"/>
    <property type="match status" value="1"/>
</dbReference>
<feature type="domain" description="Helicase C-terminal" evidence="2">
    <location>
        <begin position="746"/>
        <end position="900"/>
    </location>
</feature>
<organism evidence="3 4">
    <name type="scientific">Emiliania huxleyi (strain CCMP1516)</name>
    <dbReference type="NCBI Taxonomy" id="280463"/>
    <lineage>
        <taxon>Eukaryota</taxon>
        <taxon>Haptista</taxon>
        <taxon>Haptophyta</taxon>
        <taxon>Prymnesiophyceae</taxon>
        <taxon>Isochrysidales</taxon>
        <taxon>Noelaerhabdaceae</taxon>
        <taxon>Emiliania</taxon>
    </lineage>
</organism>
<name>A0A0D3KX43_EMIH1</name>
<dbReference type="GO" id="GO:0016787">
    <property type="term" value="F:hydrolase activity"/>
    <property type="evidence" value="ECO:0007669"/>
    <property type="project" value="UniProtKB-KW"/>
</dbReference>
<dbReference type="Pfam" id="PF00176">
    <property type="entry name" value="SNF2-rel_dom"/>
    <property type="match status" value="1"/>
</dbReference>
<dbReference type="CDD" id="cd18793">
    <property type="entry name" value="SF2_C_SNF"/>
    <property type="match status" value="1"/>
</dbReference>
<dbReference type="PaxDb" id="2903-EOD40328"/>
<dbReference type="Gene3D" id="3.40.50.10810">
    <property type="entry name" value="Tandem AAA-ATPase domain"/>
    <property type="match status" value="1"/>
</dbReference>
<dbReference type="GeneID" id="17285599"/>
<evidence type="ECO:0000256" key="1">
    <source>
        <dbReference type="ARBA" id="ARBA00022801"/>
    </source>
</evidence>
<dbReference type="KEGG" id="ehx:EMIHUDRAFT_454252"/>
<dbReference type="eggNOG" id="KOG0298">
    <property type="taxonomic scope" value="Eukaryota"/>
</dbReference>
<dbReference type="GO" id="GO:0005634">
    <property type="term" value="C:nucleus"/>
    <property type="evidence" value="ECO:0007669"/>
    <property type="project" value="TreeGrafter"/>
</dbReference>
<dbReference type="STRING" id="2903.R1DXZ8"/>
<dbReference type="Gene3D" id="3.40.50.300">
    <property type="entry name" value="P-loop containing nucleotide triphosphate hydrolases"/>
    <property type="match status" value="1"/>
</dbReference>
<keyword evidence="1" id="KW-0378">Hydrolase</keyword>
<dbReference type="InterPro" id="IPR052583">
    <property type="entry name" value="ATP-helicase/E3_Ub-Ligase"/>
</dbReference>
<dbReference type="Pfam" id="PF00271">
    <property type="entry name" value="Helicase_C"/>
    <property type="match status" value="1"/>
</dbReference>
<dbReference type="PANTHER" id="PTHR45865:SF1">
    <property type="entry name" value="E3 UBIQUITIN-PROTEIN LIGASE SHPRH"/>
    <property type="match status" value="1"/>
</dbReference>
<dbReference type="GO" id="GO:0000209">
    <property type="term" value="P:protein polyubiquitination"/>
    <property type="evidence" value="ECO:0007669"/>
    <property type="project" value="TreeGrafter"/>
</dbReference>
<evidence type="ECO:0000259" key="2">
    <source>
        <dbReference type="PROSITE" id="PS51194"/>
    </source>
</evidence>
<evidence type="ECO:0000313" key="4">
    <source>
        <dbReference type="Proteomes" id="UP000013827"/>
    </source>
</evidence>
<proteinExistence type="predicted"/>
<dbReference type="EnsemblProtists" id="EOD40328">
    <property type="protein sequence ID" value="EOD40328"/>
    <property type="gene ID" value="EMIHUDRAFT_454252"/>
</dbReference>
<dbReference type="InterPro" id="IPR001650">
    <property type="entry name" value="Helicase_C-like"/>
</dbReference>
<dbReference type="GO" id="GO:0006974">
    <property type="term" value="P:DNA damage response"/>
    <property type="evidence" value="ECO:0007669"/>
    <property type="project" value="TreeGrafter"/>
</dbReference>
<dbReference type="HOGENOM" id="CLU_308691_0_0_1"/>
<dbReference type="PANTHER" id="PTHR45865">
    <property type="entry name" value="E3 UBIQUITIN-PROTEIN LIGASE SHPRH FAMILY MEMBER"/>
    <property type="match status" value="1"/>
</dbReference>
<dbReference type="GO" id="GO:0005524">
    <property type="term" value="F:ATP binding"/>
    <property type="evidence" value="ECO:0007669"/>
    <property type="project" value="InterPro"/>
</dbReference>
<dbReference type="InterPro" id="IPR027417">
    <property type="entry name" value="P-loop_NTPase"/>
</dbReference>
<keyword evidence="4" id="KW-1185">Reference proteome</keyword>
<evidence type="ECO:0000313" key="3">
    <source>
        <dbReference type="EnsemblProtists" id="EOD40328"/>
    </source>
</evidence>
<dbReference type="SUPFAM" id="SSF52540">
    <property type="entry name" value="P-loop containing nucleoside triphosphate hydrolases"/>
    <property type="match status" value="2"/>
</dbReference>
<dbReference type="eggNOG" id="KOG1001">
    <property type="taxonomic scope" value="Eukaryota"/>
</dbReference>
<protein>
    <recommendedName>
        <fullName evidence="2">Helicase C-terminal domain-containing protein</fullName>
    </recommendedName>
</protein>
<dbReference type="InterPro" id="IPR038718">
    <property type="entry name" value="SNF2-like_sf"/>
</dbReference>
<dbReference type="SMART" id="SM00487">
    <property type="entry name" value="DEXDc"/>
    <property type="match status" value="1"/>
</dbReference>